<keyword evidence="2" id="KW-1185">Reference proteome</keyword>
<dbReference type="EMBL" id="JACHEH010000015">
    <property type="protein sequence ID" value="MBB6169903.1"/>
    <property type="molecule type" value="Genomic_DNA"/>
</dbReference>
<comment type="caution">
    <text evidence="1">The sequence shown here is derived from an EMBL/GenBank/DDBJ whole genome shotgun (WGS) entry which is preliminary data.</text>
</comment>
<sequence>MLCAFGLVDLDEAKWDTLFTELLSKIGNAIPNKNLNAPPRNSLKFIDPIPFAFPTATIPNRPARRP</sequence>
<protein>
    <submittedName>
        <fullName evidence="1">Uncharacterized protein</fullName>
    </submittedName>
</protein>
<evidence type="ECO:0000313" key="1">
    <source>
        <dbReference type="EMBL" id="MBB6169903.1"/>
    </source>
</evidence>
<proteinExistence type="predicted"/>
<organism evidence="1 2">
    <name type="scientific">Chelatococcus composti</name>
    <dbReference type="NCBI Taxonomy" id="1743235"/>
    <lineage>
        <taxon>Bacteria</taxon>
        <taxon>Pseudomonadati</taxon>
        <taxon>Pseudomonadota</taxon>
        <taxon>Alphaproteobacteria</taxon>
        <taxon>Hyphomicrobiales</taxon>
        <taxon>Chelatococcaceae</taxon>
        <taxon>Chelatococcus</taxon>
    </lineage>
</organism>
<name>A0A841KKK1_9HYPH</name>
<accession>A0A841KKK1</accession>
<dbReference type="AlphaFoldDB" id="A0A841KKK1"/>
<gene>
    <name evidence="1" type="ORF">HNQ73_003558</name>
</gene>
<dbReference type="Proteomes" id="UP000588017">
    <property type="component" value="Unassembled WGS sequence"/>
</dbReference>
<evidence type="ECO:0000313" key="2">
    <source>
        <dbReference type="Proteomes" id="UP000588017"/>
    </source>
</evidence>
<reference evidence="1 2" key="1">
    <citation type="submission" date="2020-08" db="EMBL/GenBank/DDBJ databases">
        <title>Genomic Encyclopedia of Type Strains, Phase IV (KMG-IV): sequencing the most valuable type-strain genomes for metagenomic binning, comparative biology and taxonomic classification.</title>
        <authorList>
            <person name="Goeker M."/>
        </authorList>
    </citation>
    <scope>NUCLEOTIDE SEQUENCE [LARGE SCALE GENOMIC DNA]</scope>
    <source>
        <strain evidence="1 2">DSM 101465</strain>
    </source>
</reference>